<evidence type="ECO:0000256" key="4">
    <source>
        <dbReference type="ARBA" id="ARBA00023136"/>
    </source>
</evidence>
<evidence type="ECO:0000256" key="1">
    <source>
        <dbReference type="ARBA" id="ARBA00004141"/>
    </source>
</evidence>
<accession>A0ABN3TA52</accession>
<keyword evidence="3 5" id="KW-1133">Transmembrane helix</keyword>
<evidence type="ECO:0000313" key="7">
    <source>
        <dbReference type="Proteomes" id="UP001499989"/>
    </source>
</evidence>
<keyword evidence="4 5" id="KW-0472">Membrane</keyword>
<sequence length="119" mass="11667">MHIALTAVTALYGGVFVVSGTGQLTGRGPLRTPAAACGFSPAACQGIGVLELLGGAGLLTASYLTVAGAVAAAGLFLLTAAAFLYHDGQEDRGPRLWAPAVTAAVMLCVAVALPLTGVG</sequence>
<evidence type="ECO:0000256" key="5">
    <source>
        <dbReference type="SAM" id="Phobius"/>
    </source>
</evidence>
<dbReference type="Proteomes" id="UP001499989">
    <property type="component" value="Unassembled WGS sequence"/>
</dbReference>
<organism evidence="6 7">
    <name type="scientific">Streptomyces violaceolatus</name>
    <dbReference type="NCBI Taxonomy" id="67378"/>
    <lineage>
        <taxon>Bacteria</taxon>
        <taxon>Bacillati</taxon>
        <taxon>Actinomycetota</taxon>
        <taxon>Actinomycetes</taxon>
        <taxon>Kitasatosporales</taxon>
        <taxon>Streptomycetaceae</taxon>
        <taxon>Streptomyces</taxon>
        <taxon>Streptomyces violaceoruber group</taxon>
    </lineage>
</organism>
<keyword evidence="7" id="KW-1185">Reference proteome</keyword>
<comment type="subcellular location">
    <subcellularLocation>
        <location evidence="1">Membrane</location>
        <topology evidence="1">Multi-pass membrane protein</topology>
    </subcellularLocation>
</comment>
<gene>
    <name evidence="6" type="ORF">GCM10010310_56580</name>
</gene>
<reference evidence="6 7" key="1">
    <citation type="journal article" date="2019" name="Int. J. Syst. Evol. Microbiol.">
        <title>The Global Catalogue of Microorganisms (GCM) 10K type strain sequencing project: providing services to taxonomists for standard genome sequencing and annotation.</title>
        <authorList>
            <consortium name="The Broad Institute Genomics Platform"/>
            <consortium name="The Broad Institute Genome Sequencing Center for Infectious Disease"/>
            <person name="Wu L."/>
            <person name="Ma J."/>
        </authorList>
    </citation>
    <scope>NUCLEOTIDE SEQUENCE [LARGE SCALE GENOMIC DNA]</scope>
    <source>
        <strain evidence="6 7">JCM 4531</strain>
    </source>
</reference>
<comment type="caution">
    <text evidence="6">The sequence shown here is derived from an EMBL/GenBank/DDBJ whole genome shotgun (WGS) entry which is preliminary data.</text>
</comment>
<proteinExistence type="predicted"/>
<protein>
    <recommendedName>
        <fullName evidence="8">DoxX family protein</fullName>
    </recommendedName>
</protein>
<keyword evidence="2 5" id="KW-0812">Transmembrane</keyword>
<feature type="transmembrane region" description="Helical" evidence="5">
    <location>
        <begin position="61"/>
        <end position="84"/>
    </location>
</feature>
<dbReference type="InterPro" id="IPR032808">
    <property type="entry name" value="DoxX"/>
</dbReference>
<evidence type="ECO:0000256" key="3">
    <source>
        <dbReference type="ARBA" id="ARBA00022989"/>
    </source>
</evidence>
<dbReference type="Pfam" id="PF13564">
    <property type="entry name" value="DoxX_2"/>
    <property type="match status" value="1"/>
</dbReference>
<evidence type="ECO:0000313" key="6">
    <source>
        <dbReference type="EMBL" id="GAA2695281.1"/>
    </source>
</evidence>
<name>A0ABN3TA52_9ACTN</name>
<dbReference type="EMBL" id="BAAASK010000021">
    <property type="protein sequence ID" value="GAA2695281.1"/>
    <property type="molecule type" value="Genomic_DNA"/>
</dbReference>
<feature type="transmembrane region" description="Helical" evidence="5">
    <location>
        <begin position="96"/>
        <end position="115"/>
    </location>
</feature>
<evidence type="ECO:0008006" key="8">
    <source>
        <dbReference type="Google" id="ProtNLM"/>
    </source>
</evidence>
<evidence type="ECO:0000256" key="2">
    <source>
        <dbReference type="ARBA" id="ARBA00022692"/>
    </source>
</evidence>